<reference evidence="2 3" key="1">
    <citation type="journal article" date="2013" name="J. Mol. Microbiol. Biotechnol.">
        <title>Analysis of the Complete Genomes of Acholeplasma brassicae , A. palmae and A. laidlawii and Their Comparison to the Obligate Parasites from ' Candidatus Phytoplasma'.</title>
        <authorList>
            <person name="Kube M."/>
            <person name="Siewert C."/>
            <person name="Migdoll A.M."/>
            <person name="Duduk B."/>
            <person name="Holz S."/>
            <person name="Rabus R."/>
            <person name="Seemuller E."/>
            <person name="Mitrovic J."/>
            <person name="Muller I."/>
            <person name="Buttner C."/>
            <person name="Reinhardt R."/>
        </authorList>
    </citation>
    <scope>NUCLEOTIDE SEQUENCE [LARGE SCALE GENOMIC DNA]</scope>
    <source>
        <strain evidence="3">0502</strain>
    </source>
</reference>
<dbReference type="Gene3D" id="3.30.70.1320">
    <property type="entry name" value="Multidrug efflux transporter AcrB pore domain like"/>
    <property type="match status" value="1"/>
</dbReference>
<organism evidence="2 3">
    <name type="scientific">Acholeplasma brassicae</name>
    <dbReference type="NCBI Taxonomy" id="61635"/>
    <lineage>
        <taxon>Bacteria</taxon>
        <taxon>Bacillati</taxon>
        <taxon>Mycoplasmatota</taxon>
        <taxon>Mollicutes</taxon>
        <taxon>Acholeplasmatales</taxon>
        <taxon>Acholeplasmataceae</taxon>
        <taxon>Acholeplasma</taxon>
    </lineage>
</organism>
<feature type="transmembrane region" description="Helical" evidence="1">
    <location>
        <begin position="948"/>
        <end position="970"/>
    </location>
</feature>
<name>U4KQ08_9MOLU</name>
<sequence length="1127" mass="121262">MSKYSVKKPITVLMGVLILVVLGAFSLTRLPLTLFPDLELPYVVTITDYQGASPEVVEKEVAKKIEASVATIGNFSEISSMSNEHFGISMITFSEGSNMDSIVVEMRELLNNISFPSGVGSTRILRISPDMLPVVTLTLFKDYEADLTDDEILILNTQWLNETVLQELQSIPGVADVSITGNADVVLEINLDQTKLAAVSLTHDQVLQTIENQNISGLVGVALDNGQLRMLYLGNEIASLDEIKALPITFINNEVIYLEDLSIEGGIKYVNANTDTYSKINLQQGIQVSFTKQSNVAITDVSKAILARMDELVKEDSSAHYEVILDQGEYINLSIGSVLQNLIIGGLLAIVILFMFLKDIKPTLIVGLAIPISVITSFMLMYFAGVSLNLISMGGLALAIGMLVDNAVVVIENIYRMISIGKSKTEAAIEGAKQVAGAITASTITTVAVFLPIVFIEGMIADIFMSMALTIAFSLGASLFIALTVVPSMASRLLNDQKPQKEGKWIKGLKLAYEKAVSFTLKRKVLTLVSVVVLLVLSTFLVARKGLILIPESDEGVVSISVVTSSSTSFSDKATYTDELTELLLSTFGKDIESVSASIGASGGMNLMAMGSSSDISISVSLDENRSKNTKTLEKEIRALVSEFKYDHLSSFNLIESTVSSQNSTGALLGSSGINIKVSGYDLYTLEQITNDLVSILNDSEGITKADNGISVGENNVKVTVIKEEAIKHNLTVKDFNQSISNLFVGLDALGASNEATVTLDGIIYDINLPNESLQAGISLEAFGSYQDFLSGVYVFDSSTQALIDQYVANNGSIYTIMPSGFEVIEGQVVPILPLRLVVDSSLKVDGGMIVKDTDPLSTLVSLSSLGVSLFETTNPIADVSYVTGFSVINTDGSQRYFNVTAQIEEGYNVTLVSSEVNQKINSYLNSNEFKAYGMGYRVEIAGESEEIVSAISDLGLALVVAILLVYMVMAIQFQSLVYPFIILMTIPLAFTGGMIGLFVTGGYLSLVSMMGLIILVGVVVNNGIVLIDYINKLREDGMGVTDAIIEAGKTRLRPIFMTSLTTILGLGAMAIGIGEGSELLQPMAITAIGGLLYSTILTLLVIPVVYALFNRKNIKKEAIQDDSNQR</sequence>
<feature type="transmembrane region" description="Helical" evidence="1">
    <location>
        <begin position="390"/>
        <end position="415"/>
    </location>
</feature>
<dbReference type="AlphaFoldDB" id="U4KQ08"/>
<dbReference type="GO" id="GO:0042910">
    <property type="term" value="F:xenobiotic transmembrane transporter activity"/>
    <property type="evidence" value="ECO:0007669"/>
    <property type="project" value="TreeGrafter"/>
</dbReference>
<feature type="transmembrane region" description="Helical" evidence="1">
    <location>
        <begin position="977"/>
        <end position="1001"/>
    </location>
</feature>
<evidence type="ECO:0000313" key="3">
    <source>
        <dbReference type="Proteomes" id="UP000032737"/>
    </source>
</evidence>
<dbReference type="HOGENOM" id="CLU_002755_1_2_14"/>
<proteinExistence type="predicted"/>
<dbReference type="Gene3D" id="3.30.70.1430">
    <property type="entry name" value="Multidrug efflux transporter AcrB pore domain"/>
    <property type="match status" value="2"/>
</dbReference>
<keyword evidence="1" id="KW-0812">Transmembrane</keyword>
<feature type="transmembrane region" description="Helical" evidence="1">
    <location>
        <begin position="1053"/>
        <end position="1074"/>
    </location>
</feature>
<dbReference type="SUPFAM" id="SSF82714">
    <property type="entry name" value="Multidrug efflux transporter AcrB TolC docking domain, DN and DC subdomains"/>
    <property type="match status" value="1"/>
</dbReference>
<dbReference type="OrthoDB" id="9757876at2"/>
<dbReference type="STRING" id="61635.BN85314690"/>
<evidence type="ECO:0000256" key="1">
    <source>
        <dbReference type="SAM" id="Phobius"/>
    </source>
</evidence>
<feature type="transmembrane region" description="Helical" evidence="1">
    <location>
        <begin position="364"/>
        <end position="384"/>
    </location>
</feature>
<dbReference type="RefSeq" id="WP_030005350.1">
    <property type="nucleotide sequence ID" value="NC_022549.1"/>
</dbReference>
<feature type="transmembrane region" description="Helical" evidence="1">
    <location>
        <begin position="1007"/>
        <end position="1032"/>
    </location>
</feature>
<dbReference type="Pfam" id="PF00873">
    <property type="entry name" value="ACR_tran"/>
    <property type="match status" value="2"/>
</dbReference>
<keyword evidence="1" id="KW-0472">Membrane</keyword>
<dbReference type="PANTHER" id="PTHR32063">
    <property type="match status" value="1"/>
</dbReference>
<dbReference type="InterPro" id="IPR027463">
    <property type="entry name" value="AcrB_DN_DC_subdom"/>
</dbReference>
<gene>
    <name evidence="2" type="ORF">BN85314690</name>
</gene>
<dbReference type="Gene3D" id="3.30.70.1440">
    <property type="entry name" value="Multidrug efflux transporter AcrB pore domain"/>
    <property type="match status" value="2"/>
</dbReference>
<keyword evidence="1" id="KW-1133">Transmembrane helix</keyword>
<dbReference type="Gene3D" id="1.20.1640.10">
    <property type="entry name" value="Multidrug efflux transporter AcrB transmembrane domain"/>
    <property type="match status" value="3"/>
</dbReference>
<dbReference type="InterPro" id="IPR001036">
    <property type="entry name" value="Acrflvin-R"/>
</dbReference>
<feature type="transmembrane region" description="Helical" evidence="1">
    <location>
        <begin position="435"/>
        <end position="457"/>
    </location>
</feature>
<dbReference type="PRINTS" id="PR00702">
    <property type="entry name" value="ACRIFLAVINRP"/>
</dbReference>
<dbReference type="Gene3D" id="3.30.2090.10">
    <property type="entry name" value="Multidrug efflux transporter AcrB TolC docking domain, DN and DC subdomains"/>
    <property type="match status" value="3"/>
</dbReference>
<dbReference type="EMBL" id="FO681348">
    <property type="protein sequence ID" value="CCV66490.1"/>
    <property type="molecule type" value="Genomic_DNA"/>
</dbReference>
<dbReference type="Proteomes" id="UP000032737">
    <property type="component" value="Chromosome"/>
</dbReference>
<keyword evidence="3" id="KW-1185">Reference proteome</keyword>
<feature type="transmembrane region" description="Helical" evidence="1">
    <location>
        <begin position="1086"/>
        <end position="1110"/>
    </location>
</feature>
<accession>U4KQ08</accession>
<dbReference type="SUPFAM" id="SSF82866">
    <property type="entry name" value="Multidrug efflux transporter AcrB transmembrane domain"/>
    <property type="match status" value="2"/>
</dbReference>
<protein>
    <submittedName>
        <fullName evidence="2">Predicted acriflavin resistance protein</fullName>
    </submittedName>
</protein>
<feature type="transmembrane region" description="Helical" evidence="1">
    <location>
        <begin position="525"/>
        <end position="543"/>
    </location>
</feature>
<dbReference type="SUPFAM" id="SSF82693">
    <property type="entry name" value="Multidrug efflux transporter AcrB pore domain, PN1, PN2, PC1 and PC2 subdomains"/>
    <property type="match status" value="2"/>
</dbReference>
<dbReference type="PANTHER" id="PTHR32063:SF0">
    <property type="entry name" value="SWARMING MOTILITY PROTEIN SWRC"/>
    <property type="match status" value="1"/>
</dbReference>
<feature type="transmembrane region" description="Helical" evidence="1">
    <location>
        <begin position="463"/>
        <end position="486"/>
    </location>
</feature>
<evidence type="ECO:0000313" key="2">
    <source>
        <dbReference type="EMBL" id="CCV66490.1"/>
    </source>
</evidence>
<dbReference type="GO" id="GO:0005886">
    <property type="term" value="C:plasma membrane"/>
    <property type="evidence" value="ECO:0007669"/>
    <property type="project" value="TreeGrafter"/>
</dbReference>
<feature type="transmembrane region" description="Helical" evidence="1">
    <location>
        <begin position="338"/>
        <end position="357"/>
    </location>
</feature>
<dbReference type="KEGG" id="abra:BN85314690"/>